<comment type="subunit">
    <text evidence="6">Homotetramer. Forms an RuvA(8)-RuvB(12)-Holliday junction (HJ) complex. HJ DNA is sandwiched between 2 RuvA tetramers; dsDNA enters through RuvA and exits via RuvB. An RuvB hexamer assembles on each DNA strand where it exits the tetramer. Each RuvB hexamer is contacted by two RuvA subunits (via domain III) on 2 adjacent RuvB subunits; this complex drives branch migration. In the full resolvosome a probable DNA-RuvA(4)-RuvB(12)-RuvC(2) complex forms which resolves the HJ.</text>
</comment>
<dbReference type="Gene3D" id="1.10.8.10">
    <property type="entry name" value="DNA helicase RuvA subunit, C-terminal domain"/>
    <property type="match status" value="1"/>
</dbReference>
<evidence type="ECO:0000259" key="7">
    <source>
        <dbReference type="SMART" id="SM00278"/>
    </source>
</evidence>
<dbReference type="STRING" id="313628.LNTAR_14387"/>
<comment type="caution">
    <text evidence="8">The sequence shown here is derived from an EMBL/GenBank/DDBJ whole genome shotgun (WGS) entry which is preliminary data.</text>
</comment>
<evidence type="ECO:0000256" key="4">
    <source>
        <dbReference type="ARBA" id="ARBA00023172"/>
    </source>
</evidence>
<dbReference type="InterPro" id="IPR036267">
    <property type="entry name" value="RuvA_C_sf"/>
</dbReference>
<keyword evidence="3 6" id="KW-0238">DNA-binding</keyword>
<dbReference type="Gene3D" id="1.10.150.20">
    <property type="entry name" value="5' to 3' exonuclease, C-terminal subdomain"/>
    <property type="match status" value="1"/>
</dbReference>
<gene>
    <name evidence="6 8" type="primary">ruvA</name>
    <name evidence="8" type="ORF">LNTAR_14387</name>
</gene>
<evidence type="ECO:0000256" key="2">
    <source>
        <dbReference type="ARBA" id="ARBA00022763"/>
    </source>
</evidence>
<sequence>MIAHLKGQLVELELSNAVIDVGGVGYYVDIPMSTYDRLPKVGSPVALRIHMTVREDAMNLYGFATDEERSFFRMITSVSGIGPKIALAALSALPTETFCEAIQEGNIKLLSKISGVGKRMAERMVVELRDKVGALGMTSAFVAKVADDDMSAQDKEAFNDSIMALEALGYRPDTIRKTVKTIFDGLSPAQRSSENIIKAALSAMNS</sequence>
<comment type="similarity">
    <text evidence="6">Belongs to the RuvA family.</text>
</comment>
<accession>A6DHC9</accession>
<keyword evidence="9" id="KW-1185">Reference proteome</keyword>
<comment type="caution">
    <text evidence="6">Lacks conserved residue(s) required for the propagation of feature annotation.</text>
</comment>
<dbReference type="NCBIfam" id="TIGR00084">
    <property type="entry name" value="ruvA"/>
    <property type="match status" value="1"/>
</dbReference>
<dbReference type="GO" id="GO:0006281">
    <property type="term" value="P:DNA repair"/>
    <property type="evidence" value="ECO:0007669"/>
    <property type="project" value="UniProtKB-UniRule"/>
</dbReference>
<comment type="domain">
    <text evidence="6">Has three domains with a flexible linker between the domains II and III and assumes an 'L' shape. Domain III is highly mobile and contacts RuvB.</text>
</comment>
<dbReference type="OrthoDB" id="5293449at2"/>
<evidence type="ECO:0000313" key="9">
    <source>
        <dbReference type="Proteomes" id="UP000004947"/>
    </source>
</evidence>
<dbReference type="SUPFAM" id="SSF47781">
    <property type="entry name" value="RuvA domain 2-like"/>
    <property type="match status" value="1"/>
</dbReference>
<dbReference type="Pfam" id="PF01330">
    <property type="entry name" value="RuvA_N"/>
    <property type="match status" value="1"/>
</dbReference>
<protein>
    <recommendedName>
        <fullName evidence="6">Holliday junction branch migration complex subunit RuvA</fullName>
    </recommendedName>
</protein>
<keyword evidence="8" id="KW-0547">Nucleotide-binding</keyword>
<dbReference type="SUPFAM" id="SSF46929">
    <property type="entry name" value="DNA helicase RuvA subunit, C-terminal domain"/>
    <property type="match status" value="1"/>
</dbReference>
<proteinExistence type="inferred from homology"/>
<dbReference type="InterPro" id="IPR003583">
    <property type="entry name" value="Hlx-hairpin-Hlx_DNA-bd_motif"/>
</dbReference>
<evidence type="ECO:0000256" key="1">
    <source>
        <dbReference type="ARBA" id="ARBA00022490"/>
    </source>
</evidence>
<dbReference type="InterPro" id="IPR000085">
    <property type="entry name" value="RuvA"/>
</dbReference>
<evidence type="ECO:0000256" key="3">
    <source>
        <dbReference type="ARBA" id="ARBA00023125"/>
    </source>
</evidence>
<feature type="region of interest" description="Domain I" evidence="6">
    <location>
        <begin position="1"/>
        <end position="64"/>
    </location>
</feature>
<dbReference type="Proteomes" id="UP000004947">
    <property type="component" value="Unassembled WGS sequence"/>
</dbReference>
<dbReference type="GO" id="GO:0048476">
    <property type="term" value="C:Holliday junction resolvase complex"/>
    <property type="evidence" value="ECO:0007669"/>
    <property type="project" value="UniProtKB-UniRule"/>
</dbReference>
<dbReference type="Pfam" id="PF07499">
    <property type="entry name" value="RuvA_C"/>
    <property type="match status" value="1"/>
</dbReference>
<dbReference type="EMBL" id="ABCK01000003">
    <property type="protein sequence ID" value="EDM29012.1"/>
    <property type="molecule type" value="Genomic_DNA"/>
</dbReference>
<dbReference type="SUPFAM" id="SSF50249">
    <property type="entry name" value="Nucleic acid-binding proteins"/>
    <property type="match status" value="1"/>
</dbReference>
<dbReference type="SMART" id="SM00278">
    <property type="entry name" value="HhH1"/>
    <property type="match status" value="2"/>
</dbReference>
<evidence type="ECO:0000256" key="6">
    <source>
        <dbReference type="HAMAP-Rule" id="MF_00031"/>
    </source>
</evidence>
<dbReference type="GO" id="GO:0006310">
    <property type="term" value="P:DNA recombination"/>
    <property type="evidence" value="ECO:0007669"/>
    <property type="project" value="UniProtKB-UniRule"/>
</dbReference>
<keyword evidence="8" id="KW-0378">Hydrolase</keyword>
<reference evidence="8 9" key="1">
    <citation type="journal article" date="2010" name="J. Bacteriol.">
        <title>Genome sequence of Lentisphaera araneosa HTCC2155T, the type species of the order Lentisphaerales in the phylum Lentisphaerae.</title>
        <authorList>
            <person name="Thrash J.C."/>
            <person name="Cho J.C."/>
            <person name="Vergin K.L."/>
            <person name="Morris R.M."/>
            <person name="Giovannoni S.J."/>
        </authorList>
    </citation>
    <scope>NUCLEOTIDE SEQUENCE [LARGE SCALE GENOMIC DNA]</scope>
    <source>
        <strain evidence="8 9">HTCC2155</strain>
    </source>
</reference>
<keyword evidence="2 6" id="KW-0227">DNA damage</keyword>
<organism evidence="8 9">
    <name type="scientific">Lentisphaera araneosa HTCC2155</name>
    <dbReference type="NCBI Taxonomy" id="313628"/>
    <lineage>
        <taxon>Bacteria</taxon>
        <taxon>Pseudomonadati</taxon>
        <taxon>Lentisphaerota</taxon>
        <taxon>Lentisphaeria</taxon>
        <taxon>Lentisphaerales</taxon>
        <taxon>Lentisphaeraceae</taxon>
        <taxon>Lentisphaera</taxon>
    </lineage>
</organism>
<comment type="subcellular location">
    <subcellularLocation>
        <location evidence="6">Cytoplasm</location>
    </subcellularLocation>
</comment>
<dbReference type="GO" id="GO:0009378">
    <property type="term" value="F:four-way junction helicase activity"/>
    <property type="evidence" value="ECO:0007669"/>
    <property type="project" value="InterPro"/>
</dbReference>
<dbReference type="InterPro" id="IPR010994">
    <property type="entry name" value="RuvA_2-like"/>
</dbReference>
<dbReference type="Gene3D" id="2.40.50.140">
    <property type="entry name" value="Nucleic acid-binding proteins"/>
    <property type="match status" value="1"/>
</dbReference>
<dbReference type="eggNOG" id="COG0632">
    <property type="taxonomic scope" value="Bacteria"/>
</dbReference>
<keyword evidence="1 6" id="KW-0963">Cytoplasm</keyword>
<feature type="domain" description="Helix-hairpin-helix DNA-binding motif class 1" evidence="7">
    <location>
        <begin position="108"/>
        <end position="127"/>
    </location>
</feature>
<dbReference type="GO" id="GO:0009379">
    <property type="term" value="C:Holliday junction helicase complex"/>
    <property type="evidence" value="ECO:0007669"/>
    <property type="project" value="InterPro"/>
</dbReference>
<dbReference type="RefSeq" id="WP_007277314.1">
    <property type="nucleotide sequence ID" value="NZ_ABCK01000003.1"/>
</dbReference>
<dbReference type="InterPro" id="IPR013849">
    <property type="entry name" value="DNA_helicase_Holl-junc_RuvA_I"/>
</dbReference>
<evidence type="ECO:0000313" key="8">
    <source>
        <dbReference type="EMBL" id="EDM29012.1"/>
    </source>
</evidence>
<evidence type="ECO:0000256" key="5">
    <source>
        <dbReference type="ARBA" id="ARBA00023204"/>
    </source>
</evidence>
<dbReference type="HAMAP" id="MF_00031">
    <property type="entry name" value="DNA_HJ_migration_RuvA"/>
    <property type="match status" value="1"/>
</dbReference>
<keyword evidence="8" id="KW-0067">ATP-binding</keyword>
<keyword evidence="5 6" id="KW-0234">DNA repair</keyword>
<name>A6DHC9_9BACT</name>
<dbReference type="InterPro" id="IPR011114">
    <property type="entry name" value="RuvA_C"/>
</dbReference>
<dbReference type="GO" id="GO:0005524">
    <property type="term" value="F:ATP binding"/>
    <property type="evidence" value="ECO:0007669"/>
    <property type="project" value="InterPro"/>
</dbReference>
<dbReference type="Pfam" id="PF14520">
    <property type="entry name" value="HHH_5"/>
    <property type="match status" value="1"/>
</dbReference>
<feature type="domain" description="Helix-hairpin-helix DNA-binding motif class 1" evidence="7">
    <location>
        <begin position="73"/>
        <end position="92"/>
    </location>
</feature>
<comment type="function">
    <text evidence="6">The RuvA-RuvB-RuvC complex processes Holliday junction (HJ) DNA during genetic recombination and DNA repair, while the RuvA-RuvB complex plays an important role in the rescue of blocked DNA replication forks via replication fork reversal (RFR). RuvA specifically binds to HJ cruciform DNA, conferring on it an open structure. The RuvB hexamer acts as an ATP-dependent pump, pulling dsDNA into and through the RuvAB complex. HJ branch migration allows RuvC to scan DNA until it finds its consensus sequence, where it cleaves and resolves the cruciform DNA.</text>
</comment>
<dbReference type="CDD" id="cd14332">
    <property type="entry name" value="UBA_RuvA_C"/>
    <property type="match status" value="1"/>
</dbReference>
<dbReference type="InterPro" id="IPR012340">
    <property type="entry name" value="NA-bd_OB-fold"/>
</dbReference>
<dbReference type="GO" id="GO:0005737">
    <property type="term" value="C:cytoplasm"/>
    <property type="evidence" value="ECO:0007669"/>
    <property type="project" value="UniProtKB-SubCell"/>
</dbReference>
<dbReference type="GO" id="GO:0000400">
    <property type="term" value="F:four-way junction DNA binding"/>
    <property type="evidence" value="ECO:0007669"/>
    <property type="project" value="UniProtKB-UniRule"/>
</dbReference>
<dbReference type="AlphaFoldDB" id="A6DHC9"/>
<keyword evidence="4 6" id="KW-0233">DNA recombination</keyword>
<keyword evidence="8" id="KW-0347">Helicase</keyword>
<feature type="region of interest" description="Domain III" evidence="6">
    <location>
        <begin position="153"/>
        <end position="206"/>
    </location>
</feature>